<feature type="domain" description="Calcineurin-like phosphoesterase" evidence="1">
    <location>
        <begin position="42"/>
        <end position="134"/>
    </location>
</feature>
<dbReference type="EMBL" id="BMGH01000001">
    <property type="protein sequence ID" value="GGD07686.1"/>
    <property type="molecule type" value="Genomic_DNA"/>
</dbReference>
<dbReference type="SUPFAM" id="SSF56300">
    <property type="entry name" value="Metallo-dependent phosphatases"/>
    <property type="match status" value="1"/>
</dbReference>
<evidence type="ECO:0000259" key="1">
    <source>
        <dbReference type="Pfam" id="PF00149"/>
    </source>
</evidence>
<keyword evidence="3" id="KW-1185">Reference proteome</keyword>
<dbReference type="GO" id="GO:0016787">
    <property type="term" value="F:hydrolase activity"/>
    <property type="evidence" value="ECO:0007669"/>
    <property type="project" value="InterPro"/>
</dbReference>
<protein>
    <submittedName>
        <fullName evidence="2">Metallophosphatase</fullName>
    </submittedName>
</protein>
<accession>A0A8J2Y7W1</accession>
<comment type="caution">
    <text evidence="2">The sequence shown here is derived from an EMBL/GenBank/DDBJ whole genome shotgun (WGS) entry which is preliminary data.</text>
</comment>
<dbReference type="InterPro" id="IPR026336">
    <property type="entry name" value="PdeM-like"/>
</dbReference>
<dbReference type="Gene3D" id="3.60.21.10">
    <property type="match status" value="1"/>
</dbReference>
<dbReference type="PANTHER" id="PTHR39323:SF1">
    <property type="entry name" value="BLR1149 PROTEIN"/>
    <property type="match status" value="1"/>
</dbReference>
<dbReference type="Pfam" id="PF00149">
    <property type="entry name" value="Metallophos"/>
    <property type="match status" value="1"/>
</dbReference>
<dbReference type="AlphaFoldDB" id="A0A8J2Y7W1"/>
<dbReference type="RefSeq" id="WP_241735701.1">
    <property type="nucleotide sequence ID" value="NZ_JACVVO010000001.1"/>
</dbReference>
<dbReference type="Proteomes" id="UP000613582">
    <property type="component" value="Unassembled WGS sequence"/>
</dbReference>
<evidence type="ECO:0000313" key="2">
    <source>
        <dbReference type="EMBL" id="GGD07686.1"/>
    </source>
</evidence>
<proteinExistence type="predicted"/>
<reference evidence="2" key="1">
    <citation type="journal article" date="2014" name="Int. J. Syst. Evol. Microbiol.">
        <title>Complete genome sequence of Corynebacterium casei LMG S-19264T (=DSM 44701T), isolated from a smear-ripened cheese.</title>
        <authorList>
            <consortium name="US DOE Joint Genome Institute (JGI-PGF)"/>
            <person name="Walter F."/>
            <person name="Albersmeier A."/>
            <person name="Kalinowski J."/>
            <person name="Ruckert C."/>
        </authorList>
    </citation>
    <scope>NUCLEOTIDE SEQUENCE</scope>
    <source>
        <strain evidence="2">CGMCC 1.12921</strain>
    </source>
</reference>
<evidence type="ECO:0000313" key="3">
    <source>
        <dbReference type="Proteomes" id="UP000613582"/>
    </source>
</evidence>
<dbReference type="InterPro" id="IPR004843">
    <property type="entry name" value="Calcineurin-like_PHP"/>
</dbReference>
<reference evidence="2" key="2">
    <citation type="submission" date="2020-09" db="EMBL/GenBank/DDBJ databases">
        <authorList>
            <person name="Sun Q."/>
            <person name="Zhou Y."/>
        </authorList>
    </citation>
    <scope>NUCLEOTIDE SEQUENCE</scope>
    <source>
        <strain evidence="2">CGMCC 1.12921</strain>
    </source>
</reference>
<gene>
    <name evidence="2" type="ORF">GCM10011342_15670</name>
</gene>
<dbReference type="InterPro" id="IPR029052">
    <property type="entry name" value="Metallo-depent_PP-like"/>
</dbReference>
<dbReference type="NCBIfam" id="TIGR04123">
    <property type="entry name" value="P_estr_lig_assc"/>
    <property type="match status" value="1"/>
</dbReference>
<organism evidence="2 3">
    <name type="scientific">Aquisalinus flavus</name>
    <dbReference type="NCBI Taxonomy" id="1526572"/>
    <lineage>
        <taxon>Bacteria</taxon>
        <taxon>Pseudomonadati</taxon>
        <taxon>Pseudomonadota</taxon>
        <taxon>Alphaproteobacteria</taxon>
        <taxon>Parvularculales</taxon>
        <taxon>Parvularculaceae</taxon>
        <taxon>Aquisalinus</taxon>
    </lineage>
</organism>
<dbReference type="PANTHER" id="PTHR39323">
    <property type="entry name" value="BLR1149 PROTEIN"/>
    <property type="match status" value="1"/>
</dbReference>
<name>A0A8J2Y7W1_9PROT</name>
<sequence>MYPTPMRKAPLPAPCQAAATLAGVAVVYDCSGALWLPDCGTLVFSDLHFEKGTAFGEKGIFLPPYDTRRTLRMMGEVIARYRPKTIVSLGDAFHDRRAEGRMSEADGASLEALMAPQRWVWILGNHDPEPPARFAGEVHEEVEIGGLLFGHEPCASGQWQVAGHMHPAAKVVHEGRSLRRRCFVSDGERLILPSFGAYTGGLNVLDTAYKPFFANGFDIHMLGKLATFRVPRRSLRADSQSVMFRG</sequence>